<name>A0A914XW45_9BILA</name>
<proteinExistence type="predicted"/>
<protein>
    <submittedName>
        <fullName evidence="2">Cyclic nucleotide-binding domain-containing protein</fullName>
    </submittedName>
</protein>
<dbReference type="WBParaSite" id="PSU_v2.g11187.t1">
    <property type="protein sequence ID" value="PSU_v2.g11187.t1"/>
    <property type="gene ID" value="PSU_v2.g11187"/>
</dbReference>
<dbReference type="Proteomes" id="UP000887577">
    <property type="component" value="Unplaced"/>
</dbReference>
<reference evidence="2" key="1">
    <citation type="submission" date="2022-11" db="UniProtKB">
        <authorList>
            <consortium name="WormBaseParasite"/>
        </authorList>
    </citation>
    <scope>IDENTIFICATION</scope>
</reference>
<dbReference type="AlphaFoldDB" id="A0A914XW45"/>
<accession>A0A914XW45</accession>
<dbReference type="SUPFAM" id="SSF51206">
    <property type="entry name" value="cAMP-binding domain-like"/>
    <property type="match status" value="1"/>
</dbReference>
<sequence>MLFLKLFRAVPMTIFIASDMVVQRKYKLERIRLSALNLLQHMTGEMKFSKDLFPTTKDYNLALKVNHDFNQIIDAMLRQAMRMVGFELNQSITNLSIAGFTEPESREKWLHRIELLKDLADDLIDVPSAASIDKLRDIDWIYLLPFEQQEYVVQKLSEFIETGNLEIVSNHACIYTHGTHLFFIRKGICKVTEIQNVKQHRICHDYYIYDGSFIGIKNIFKMGKNGNKFQPLKNLETSFRACTDVELVKIEATKWQKLFQDVVECWGTISMVEQKRRLRADLKRVSSEYGLMTDAEIAHETLTFYEVRGKKTLSLGVGKVFIPGIALHVVAHPEGRIDEFRNILGPANVTIQPITPEIVGLYLELIRPDMSERAMKSSMIAANIPMSPDTTERRKKK</sequence>
<organism evidence="1 2">
    <name type="scientific">Panagrolaimus superbus</name>
    <dbReference type="NCBI Taxonomy" id="310955"/>
    <lineage>
        <taxon>Eukaryota</taxon>
        <taxon>Metazoa</taxon>
        <taxon>Ecdysozoa</taxon>
        <taxon>Nematoda</taxon>
        <taxon>Chromadorea</taxon>
        <taxon>Rhabditida</taxon>
        <taxon>Tylenchina</taxon>
        <taxon>Panagrolaimomorpha</taxon>
        <taxon>Panagrolaimoidea</taxon>
        <taxon>Panagrolaimidae</taxon>
        <taxon>Panagrolaimus</taxon>
    </lineage>
</organism>
<evidence type="ECO:0000313" key="2">
    <source>
        <dbReference type="WBParaSite" id="PSU_v2.g11187.t1"/>
    </source>
</evidence>
<keyword evidence="1" id="KW-1185">Reference proteome</keyword>
<dbReference type="InterPro" id="IPR018490">
    <property type="entry name" value="cNMP-bd_dom_sf"/>
</dbReference>
<evidence type="ECO:0000313" key="1">
    <source>
        <dbReference type="Proteomes" id="UP000887577"/>
    </source>
</evidence>